<reference evidence="2" key="1">
    <citation type="submission" date="2023-03" db="EMBL/GenBank/DDBJ databases">
        <title>Massive genome expansion in bonnet fungi (Mycena s.s.) driven by repeated elements and novel gene families across ecological guilds.</title>
        <authorList>
            <consortium name="Lawrence Berkeley National Laboratory"/>
            <person name="Harder C.B."/>
            <person name="Miyauchi S."/>
            <person name="Viragh M."/>
            <person name="Kuo A."/>
            <person name="Thoen E."/>
            <person name="Andreopoulos B."/>
            <person name="Lu D."/>
            <person name="Skrede I."/>
            <person name="Drula E."/>
            <person name="Henrissat B."/>
            <person name="Morin E."/>
            <person name="Kohler A."/>
            <person name="Barry K."/>
            <person name="LaButti K."/>
            <person name="Morin E."/>
            <person name="Salamov A."/>
            <person name="Lipzen A."/>
            <person name="Mereny Z."/>
            <person name="Hegedus B."/>
            <person name="Baldrian P."/>
            <person name="Stursova M."/>
            <person name="Weitz H."/>
            <person name="Taylor A."/>
            <person name="Grigoriev I.V."/>
            <person name="Nagy L.G."/>
            <person name="Martin F."/>
            <person name="Kauserud H."/>
        </authorList>
    </citation>
    <scope>NUCLEOTIDE SEQUENCE</scope>
    <source>
        <strain evidence="2">CBHHK188m</strain>
    </source>
</reference>
<feature type="region of interest" description="Disordered" evidence="1">
    <location>
        <begin position="941"/>
        <end position="1055"/>
    </location>
</feature>
<protein>
    <submittedName>
        <fullName evidence="2">Uncharacterized protein</fullName>
    </submittedName>
</protein>
<gene>
    <name evidence="2" type="ORF">DFH07DRAFT_221601</name>
</gene>
<evidence type="ECO:0000256" key="1">
    <source>
        <dbReference type="SAM" id="MobiDB-lite"/>
    </source>
</evidence>
<dbReference type="Proteomes" id="UP001215280">
    <property type="component" value="Unassembled WGS sequence"/>
</dbReference>
<dbReference type="EMBL" id="JARJLG010000203">
    <property type="protein sequence ID" value="KAJ7728706.1"/>
    <property type="molecule type" value="Genomic_DNA"/>
</dbReference>
<name>A0AAD7HUJ6_9AGAR</name>
<feature type="compositionally biased region" description="Polar residues" evidence="1">
    <location>
        <begin position="1033"/>
        <end position="1046"/>
    </location>
</feature>
<proteinExistence type="predicted"/>
<sequence length="1309" mass="143733">MASKHSAADQAFLDGLPGRKLIEFRNYMFTPSYITSNAGRFLDHEWIDIPALREFLGNSAPEAGSDASSTRSTRLSACPDLVRIKIEGADPLPLSAPPTSFKIRTSYEGGREVLEISSDSESDADEISGELTRGASRSSSVYHPPEDNDPPDSDDEFPTVVSAPSVELIESDDESHASEVSKNKDVNDFDCDSYADEHGGSNGGFLFLSTSDICLSSFATHSDDDSGLFESDTVWQDPIKSYVRIGNFQITKKNKSFKRIEYVDELPSVYPQFPERTAIVVDLRDPKFNIKKPNSDELYTVDHLIRNADNDSYRNDGSGAGSSTALVTFVPGEAAIECRRASGRCKGAFACERIDRKLINIVRYELDPAPRDAILSAQADTRRNDGTTPEQNAAIFKEVVSNSKCTAIDSDGNVCKGAPMMKPKAKGGDRGHQYFIACSGWTPKFQKNHRTHTIPDHVDENLLAKAFACQPLSTDHDTDTQPCSRLVHPSTGLKAKFCPHAHIVDGKQVKSRILQYPCPARRSIYVPIDPTYRKALIVQNNTGHNHPMPPLTKASIAPKETYARCVESSGIVGSTVAKVDNVPSTKLILNGKTPSLFSPALGSKRVKQEIVRSVKAKKYPNGLGLTGAFDLYMNHLTKPLPERYIHGYLTLPGGGVCIFTCVVYLLKLLDDPGVMAFDDDTTYKRVEGEMNEWEVTVFVKAVLRAASVVRAYINRASTDFFEQVFDELQRVKLMVTGKPIALKKFVPGGNLLVMNADMDGAQALGICRSVMKHNVPEYSGIPNNTPPEKVAPHFLKICWRHSKEPIHDFKSLVSTADYNRLLDFVYIESKEALDEFSAFVKRLGVKKIQDWWAHKQNNEWIIPCLVKSQSLIPANVWDSTPSTTNSNEAQHHWTNSLTGTKLTLVEALEKAYVVDQNTADEIATAFRTGVLTNHHNEVTHRMARNSQRQSKIAQKARDSQEQTTERQELEAQLAEEAEARRQSSARTKDINARLKVVKDASKKGSSSRAGSTPTASSSGRVKTIPAPSRKGSSKSTRAAVENNTPIVDTPVPPPEHPQTTTFNSVAHTTLGSEVGTINLPIDSSRPTDLEICVRNCLEPELSAPILSTNWEGMFMPGPVVDMMQLDVPEMPQSSYDRIPSEFLDPQVYSGALPLLPDHADPSATPDTLMYDLNDLQLGTLFGLGSDFSANIPVATPSGFSFSTTPQYSFSENPLATLNSFLPSAASPLPLLPPPPPDSPPESAPSREELCSNSVTSKSKRAPRSKLDGLEPANILATGSARTRAPSSRKRDAEQEISEQPSKKRKKNKP</sequence>
<feature type="compositionally biased region" description="Acidic residues" evidence="1">
    <location>
        <begin position="147"/>
        <end position="157"/>
    </location>
</feature>
<keyword evidence="3" id="KW-1185">Reference proteome</keyword>
<organism evidence="2 3">
    <name type="scientific">Mycena maculata</name>
    <dbReference type="NCBI Taxonomy" id="230809"/>
    <lineage>
        <taxon>Eukaryota</taxon>
        <taxon>Fungi</taxon>
        <taxon>Dikarya</taxon>
        <taxon>Basidiomycota</taxon>
        <taxon>Agaricomycotina</taxon>
        <taxon>Agaricomycetes</taxon>
        <taxon>Agaricomycetidae</taxon>
        <taxon>Agaricales</taxon>
        <taxon>Marasmiineae</taxon>
        <taxon>Mycenaceae</taxon>
        <taxon>Mycena</taxon>
    </lineage>
</organism>
<feature type="region of interest" description="Disordered" evidence="1">
    <location>
        <begin position="114"/>
        <end position="159"/>
    </location>
</feature>
<feature type="region of interest" description="Disordered" evidence="1">
    <location>
        <begin position="1226"/>
        <end position="1309"/>
    </location>
</feature>
<evidence type="ECO:0000313" key="3">
    <source>
        <dbReference type="Proteomes" id="UP001215280"/>
    </source>
</evidence>
<feature type="compositionally biased region" description="Basic and acidic residues" evidence="1">
    <location>
        <begin position="977"/>
        <end position="1002"/>
    </location>
</feature>
<evidence type="ECO:0000313" key="2">
    <source>
        <dbReference type="EMBL" id="KAJ7728706.1"/>
    </source>
</evidence>
<feature type="compositionally biased region" description="Basic and acidic residues" evidence="1">
    <location>
        <begin position="955"/>
        <end position="969"/>
    </location>
</feature>
<feature type="compositionally biased region" description="Acidic residues" evidence="1">
    <location>
        <begin position="118"/>
        <end position="128"/>
    </location>
</feature>
<comment type="caution">
    <text evidence="2">The sequence shown here is derived from an EMBL/GenBank/DDBJ whole genome shotgun (WGS) entry which is preliminary data.</text>
</comment>
<feature type="compositionally biased region" description="Pro residues" evidence="1">
    <location>
        <begin position="1229"/>
        <end position="1242"/>
    </location>
</feature>
<accession>A0AAD7HUJ6</accession>